<accession>A0A0C2TF35</accession>
<keyword evidence="3" id="KW-1185">Reference proteome</keyword>
<organism evidence="2 3">
    <name type="scientific">Amanita muscaria (strain Koide BX008)</name>
    <dbReference type="NCBI Taxonomy" id="946122"/>
    <lineage>
        <taxon>Eukaryota</taxon>
        <taxon>Fungi</taxon>
        <taxon>Dikarya</taxon>
        <taxon>Basidiomycota</taxon>
        <taxon>Agaricomycotina</taxon>
        <taxon>Agaricomycetes</taxon>
        <taxon>Agaricomycetidae</taxon>
        <taxon>Agaricales</taxon>
        <taxon>Pluteineae</taxon>
        <taxon>Amanitaceae</taxon>
        <taxon>Amanita</taxon>
    </lineage>
</organism>
<dbReference type="HOGENOM" id="CLU_3049832_0_0_1"/>
<gene>
    <name evidence="2" type="ORF">M378DRAFT_162086</name>
</gene>
<dbReference type="Proteomes" id="UP000054549">
    <property type="component" value="Unassembled WGS sequence"/>
</dbReference>
<protein>
    <submittedName>
        <fullName evidence="2">Uncharacterized protein</fullName>
    </submittedName>
</protein>
<dbReference type="AlphaFoldDB" id="A0A0C2TF35"/>
<sequence>MKRRRQVTKSPNFNPIREYRDKYLIKPYRRFPPLDASDSGAAKVPKQSAIVNFQ</sequence>
<evidence type="ECO:0000313" key="2">
    <source>
        <dbReference type="EMBL" id="KIL65464.1"/>
    </source>
</evidence>
<feature type="region of interest" description="Disordered" evidence="1">
    <location>
        <begin position="35"/>
        <end position="54"/>
    </location>
</feature>
<dbReference type="EMBL" id="KN818242">
    <property type="protein sequence ID" value="KIL65464.1"/>
    <property type="molecule type" value="Genomic_DNA"/>
</dbReference>
<name>A0A0C2TF35_AMAMK</name>
<dbReference type="InParanoid" id="A0A0C2TF35"/>
<reference evidence="2 3" key="1">
    <citation type="submission" date="2014-04" db="EMBL/GenBank/DDBJ databases">
        <title>Evolutionary Origins and Diversification of the Mycorrhizal Mutualists.</title>
        <authorList>
            <consortium name="DOE Joint Genome Institute"/>
            <consortium name="Mycorrhizal Genomics Consortium"/>
            <person name="Kohler A."/>
            <person name="Kuo A."/>
            <person name="Nagy L.G."/>
            <person name="Floudas D."/>
            <person name="Copeland A."/>
            <person name="Barry K.W."/>
            <person name="Cichocki N."/>
            <person name="Veneault-Fourrey C."/>
            <person name="LaButti K."/>
            <person name="Lindquist E.A."/>
            <person name="Lipzen A."/>
            <person name="Lundell T."/>
            <person name="Morin E."/>
            <person name="Murat C."/>
            <person name="Riley R."/>
            <person name="Ohm R."/>
            <person name="Sun H."/>
            <person name="Tunlid A."/>
            <person name="Henrissat B."/>
            <person name="Grigoriev I.V."/>
            <person name="Hibbett D.S."/>
            <person name="Martin F."/>
        </authorList>
    </citation>
    <scope>NUCLEOTIDE SEQUENCE [LARGE SCALE GENOMIC DNA]</scope>
    <source>
        <strain evidence="2 3">Koide BX008</strain>
    </source>
</reference>
<evidence type="ECO:0000313" key="3">
    <source>
        <dbReference type="Proteomes" id="UP000054549"/>
    </source>
</evidence>
<evidence type="ECO:0000256" key="1">
    <source>
        <dbReference type="SAM" id="MobiDB-lite"/>
    </source>
</evidence>
<proteinExistence type="predicted"/>